<dbReference type="AlphaFoldDB" id="A0A8W7PHP3"/>
<dbReference type="Proteomes" id="UP000075882">
    <property type="component" value="Unassembled WGS sequence"/>
</dbReference>
<proteinExistence type="predicted"/>
<protein>
    <recommendedName>
        <fullName evidence="3">Secreted protein</fullName>
    </recommendedName>
</protein>
<accession>A0A8W7PHP3</accession>
<name>A0A8W7PHP3_ANOCL</name>
<evidence type="ECO:0000256" key="1">
    <source>
        <dbReference type="SAM" id="SignalP"/>
    </source>
</evidence>
<evidence type="ECO:0000313" key="2">
    <source>
        <dbReference type="EnsemblMetazoa" id="ACOM031858-PA.1"/>
    </source>
</evidence>
<dbReference type="EnsemblMetazoa" id="ACOM031858-RA">
    <property type="protein sequence ID" value="ACOM031858-PA.1"/>
    <property type="gene ID" value="ACOM031858"/>
</dbReference>
<reference evidence="2" key="1">
    <citation type="submission" date="2022-08" db="UniProtKB">
        <authorList>
            <consortium name="EnsemblMetazoa"/>
        </authorList>
    </citation>
    <scope>IDENTIFICATION</scope>
</reference>
<sequence>MLKTIVKVLLLHVLDGEPGTVVVIVVIVRDDGLGGYRLNDLIISNPLDFAWLRIAVIQADHFHVLADRRVDSLVSSVVPSSALSLISGFSCEGTSSSSS</sequence>
<evidence type="ECO:0008006" key="3">
    <source>
        <dbReference type="Google" id="ProtNLM"/>
    </source>
</evidence>
<keyword evidence="1" id="KW-0732">Signal</keyword>
<feature type="signal peptide" evidence="1">
    <location>
        <begin position="1"/>
        <end position="16"/>
    </location>
</feature>
<organism evidence="2">
    <name type="scientific">Anopheles coluzzii</name>
    <name type="common">African malaria mosquito</name>
    <dbReference type="NCBI Taxonomy" id="1518534"/>
    <lineage>
        <taxon>Eukaryota</taxon>
        <taxon>Metazoa</taxon>
        <taxon>Ecdysozoa</taxon>
        <taxon>Arthropoda</taxon>
        <taxon>Hexapoda</taxon>
        <taxon>Insecta</taxon>
        <taxon>Pterygota</taxon>
        <taxon>Neoptera</taxon>
        <taxon>Endopterygota</taxon>
        <taxon>Diptera</taxon>
        <taxon>Nematocera</taxon>
        <taxon>Culicoidea</taxon>
        <taxon>Culicidae</taxon>
        <taxon>Anophelinae</taxon>
        <taxon>Anopheles</taxon>
    </lineage>
</organism>
<feature type="chain" id="PRO_5036504118" description="Secreted protein" evidence="1">
    <location>
        <begin position="17"/>
        <end position="99"/>
    </location>
</feature>